<dbReference type="GO" id="GO:0005737">
    <property type="term" value="C:cytoplasm"/>
    <property type="evidence" value="ECO:0007669"/>
    <property type="project" value="TreeGrafter"/>
</dbReference>
<feature type="domain" description="N-acetyltransferase" evidence="4">
    <location>
        <begin position="16"/>
        <end position="166"/>
    </location>
</feature>
<protein>
    <submittedName>
        <fullName evidence="5">GNAT family protein</fullName>
    </submittedName>
</protein>
<keyword evidence="6" id="KW-1185">Reference proteome</keyword>
<dbReference type="GO" id="GO:0008999">
    <property type="term" value="F:protein-N-terminal-alanine acetyltransferase activity"/>
    <property type="evidence" value="ECO:0007669"/>
    <property type="project" value="TreeGrafter"/>
</dbReference>
<evidence type="ECO:0000256" key="2">
    <source>
        <dbReference type="ARBA" id="ARBA00023315"/>
    </source>
</evidence>
<evidence type="ECO:0000313" key="5">
    <source>
        <dbReference type="EMBL" id="WIT13242.1"/>
    </source>
</evidence>
<dbReference type="InterPro" id="IPR051531">
    <property type="entry name" value="N-acetyltransferase"/>
</dbReference>
<comment type="similarity">
    <text evidence="3">Belongs to the acetyltransferase family. RimJ subfamily.</text>
</comment>
<evidence type="ECO:0000313" key="6">
    <source>
        <dbReference type="Proteomes" id="UP001177769"/>
    </source>
</evidence>
<accession>A0AA95NDU8</accession>
<dbReference type="SUPFAM" id="SSF55729">
    <property type="entry name" value="Acyl-CoA N-acyltransferases (Nat)"/>
    <property type="match status" value="1"/>
</dbReference>
<dbReference type="Gene3D" id="3.40.630.30">
    <property type="match status" value="1"/>
</dbReference>
<dbReference type="Proteomes" id="UP001177769">
    <property type="component" value="Chromosome"/>
</dbReference>
<evidence type="ECO:0000259" key="4">
    <source>
        <dbReference type="PROSITE" id="PS51186"/>
    </source>
</evidence>
<dbReference type="Pfam" id="PF13302">
    <property type="entry name" value="Acetyltransf_3"/>
    <property type="match status" value="1"/>
</dbReference>
<gene>
    <name evidence="5" type="ORF">PFX98_06420</name>
</gene>
<name>A0AA95NDU8_9BURK</name>
<dbReference type="AlphaFoldDB" id="A0AA95NDU8"/>
<dbReference type="RefSeq" id="WP_285234352.1">
    <property type="nucleotide sequence ID" value="NZ_CP116346.1"/>
</dbReference>
<dbReference type="EMBL" id="CP116346">
    <property type="protein sequence ID" value="WIT13242.1"/>
    <property type="molecule type" value="Genomic_DNA"/>
</dbReference>
<organism evidence="5 6">
    <name type="scientific">Paucibacter sediminis</name>
    <dbReference type="NCBI Taxonomy" id="3019553"/>
    <lineage>
        <taxon>Bacteria</taxon>
        <taxon>Pseudomonadati</taxon>
        <taxon>Pseudomonadota</taxon>
        <taxon>Betaproteobacteria</taxon>
        <taxon>Burkholderiales</taxon>
        <taxon>Sphaerotilaceae</taxon>
        <taxon>Roseateles</taxon>
    </lineage>
</organism>
<dbReference type="PANTHER" id="PTHR43792">
    <property type="entry name" value="GNAT FAMILY, PUTATIVE (AFU_ORTHOLOGUE AFUA_3G00765)-RELATED-RELATED"/>
    <property type="match status" value="1"/>
</dbReference>
<keyword evidence="1" id="KW-0808">Transferase</keyword>
<reference evidence="5" key="1">
    <citation type="submission" date="2023-01" db="EMBL/GenBank/DDBJ databases">
        <title>Whole genome sequence of Paucibacter sp. S2-9 isolated from pond sediment.</title>
        <authorList>
            <person name="Jung J.Y."/>
        </authorList>
    </citation>
    <scope>NUCLEOTIDE SEQUENCE</scope>
    <source>
        <strain evidence="5">S2-9</strain>
    </source>
</reference>
<proteinExistence type="inferred from homology"/>
<dbReference type="InterPro" id="IPR000182">
    <property type="entry name" value="GNAT_dom"/>
</dbReference>
<keyword evidence="2" id="KW-0012">Acyltransferase</keyword>
<dbReference type="PANTHER" id="PTHR43792:SF8">
    <property type="entry name" value="[RIBOSOMAL PROTEIN US5]-ALANINE N-ACETYLTRANSFERASE"/>
    <property type="match status" value="1"/>
</dbReference>
<dbReference type="KEGG" id="pais:PFX98_06420"/>
<dbReference type="InterPro" id="IPR016181">
    <property type="entry name" value="Acyl_CoA_acyltransferase"/>
</dbReference>
<dbReference type="PROSITE" id="PS51186">
    <property type="entry name" value="GNAT"/>
    <property type="match status" value="1"/>
</dbReference>
<sequence>MLNLQPLARGDAAALLAFELENRAYFERWINPREPDFYALAAVQASIAEAEQARAADSAHAYVLKLHDEIVGRINLRHVERRFFNKAMLGYRMSAAHQGRGHATRALAMVLEEARTRLGLWRIEAEVRADNIGSSRVLLRNGFREFGRATRAIELAGAWHDLLYYEWHAGATPRRFEPAA</sequence>
<evidence type="ECO:0000256" key="1">
    <source>
        <dbReference type="ARBA" id="ARBA00022679"/>
    </source>
</evidence>
<evidence type="ECO:0000256" key="3">
    <source>
        <dbReference type="ARBA" id="ARBA00038502"/>
    </source>
</evidence>